<dbReference type="AlphaFoldDB" id="A0A0K8S1H3"/>
<dbReference type="Gene3D" id="3.10.450.10">
    <property type="match status" value="1"/>
</dbReference>
<dbReference type="GO" id="GO:0004869">
    <property type="term" value="F:cysteine-type endopeptidase inhibitor activity"/>
    <property type="evidence" value="ECO:0007669"/>
    <property type="project" value="UniProtKB-KW"/>
</dbReference>
<dbReference type="InterPro" id="IPR018073">
    <property type="entry name" value="Prot_inh_cystat_CS"/>
</dbReference>
<dbReference type="InterPro" id="IPR046350">
    <property type="entry name" value="Cystatin_sf"/>
</dbReference>
<evidence type="ECO:0000256" key="3">
    <source>
        <dbReference type="ARBA" id="ARBA00022704"/>
    </source>
</evidence>
<feature type="chain" id="PRO_5018574205" evidence="6">
    <location>
        <begin position="25"/>
        <end position="136"/>
    </location>
</feature>
<evidence type="ECO:0000256" key="5">
    <source>
        <dbReference type="ARBA" id="ARBA00054923"/>
    </source>
</evidence>
<comment type="similarity">
    <text evidence="1">Belongs to the cystatin family.</text>
</comment>
<dbReference type="InterPro" id="IPR000010">
    <property type="entry name" value="Cystatin_dom"/>
</dbReference>
<sequence>MALLRGFLVCSLLLLSCICKEALGTRLLGGRENASPEEPGVAKALQFAMNEYNRGSNDMYSSRVSEVVEAQKQIVSGIKYYFTVKIGRTVCRKGAIDLENCAFHNAPKLAQTMTCTFEVYNIPWRNFISLEKSSCA</sequence>
<protein>
    <submittedName>
        <fullName evidence="8">Cystatin-like protein</fullName>
    </submittedName>
</protein>
<dbReference type="GO" id="GO:0005737">
    <property type="term" value="C:cytoplasm"/>
    <property type="evidence" value="ECO:0007669"/>
    <property type="project" value="TreeGrafter"/>
</dbReference>
<dbReference type="PROSITE" id="PS00287">
    <property type="entry name" value="CYSTATIN"/>
    <property type="match status" value="1"/>
</dbReference>
<keyword evidence="4" id="KW-1015">Disulfide bond</keyword>
<dbReference type="PANTHER" id="PTHR46186">
    <property type="entry name" value="CYSTATIN"/>
    <property type="match status" value="1"/>
</dbReference>
<dbReference type="SMART" id="SM00043">
    <property type="entry name" value="CY"/>
    <property type="match status" value="1"/>
</dbReference>
<dbReference type="Pfam" id="PF00031">
    <property type="entry name" value="Cystatin"/>
    <property type="match status" value="1"/>
</dbReference>
<comment type="function">
    <text evidence="5">Inhibits various C1 cysteine proteases including cathepsin L, papain and cathepsin B. This protein has no toxic activity and its function in the venom is unknown. It may play a role as housekeeping or regulatory protein.</text>
</comment>
<name>A0A0K8S1H3_CROHD</name>
<dbReference type="PROSITE" id="PS51257">
    <property type="entry name" value="PROKAR_LIPOPROTEIN"/>
    <property type="match status" value="1"/>
</dbReference>
<dbReference type="SUPFAM" id="SSF54403">
    <property type="entry name" value="Cystatin/monellin"/>
    <property type="match status" value="1"/>
</dbReference>
<evidence type="ECO:0000259" key="7">
    <source>
        <dbReference type="SMART" id="SM00043"/>
    </source>
</evidence>
<keyword evidence="3" id="KW-0789">Thiol protease inhibitor</keyword>
<dbReference type="GO" id="GO:0031982">
    <property type="term" value="C:vesicle"/>
    <property type="evidence" value="ECO:0007669"/>
    <property type="project" value="TreeGrafter"/>
</dbReference>
<dbReference type="PANTHER" id="PTHR46186:SF2">
    <property type="entry name" value="CYSTATIN"/>
    <property type="match status" value="1"/>
</dbReference>
<reference evidence="8" key="1">
    <citation type="journal article" date="2015" name="Toxicon">
        <title>The transcriptomic and proteomic basis for the evolution of a novel venom phenotype within the Timber Rattlesnake (Crotalus horridus).</title>
        <authorList>
            <person name="Rokyta D.R."/>
            <person name="Wray K.P."/>
            <person name="McGivern J.J."/>
            <person name="Margres M.J."/>
        </authorList>
    </citation>
    <scope>NUCLEOTIDE SEQUENCE</scope>
    <source>
        <strain evidence="8">Type B</strain>
        <tissue evidence="8">Venom gland</tissue>
    </source>
</reference>
<organism evidence="8">
    <name type="scientific">Crotalus horridus</name>
    <name type="common">Timber rattlesnake</name>
    <dbReference type="NCBI Taxonomy" id="35024"/>
    <lineage>
        <taxon>Eukaryota</taxon>
        <taxon>Metazoa</taxon>
        <taxon>Chordata</taxon>
        <taxon>Craniata</taxon>
        <taxon>Vertebrata</taxon>
        <taxon>Euteleostomi</taxon>
        <taxon>Lepidosauria</taxon>
        <taxon>Squamata</taxon>
        <taxon>Bifurcata</taxon>
        <taxon>Unidentata</taxon>
        <taxon>Episquamata</taxon>
        <taxon>Toxicofera</taxon>
        <taxon>Serpentes</taxon>
        <taxon>Colubroidea</taxon>
        <taxon>Viperidae</taxon>
        <taxon>Crotalinae</taxon>
        <taxon>Crotalus</taxon>
    </lineage>
</organism>
<keyword evidence="2" id="KW-0646">Protease inhibitor</keyword>
<feature type="signal peptide" evidence="6">
    <location>
        <begin position="1"/>
        <end position="24"/>
    </location>
</feature>
<feature type="domain" description="Cystatin" evidence="7">
    <location>
        <begin position="26"/>
        <end position="136"/>
    </location>
</feature>
<dbReference type="GO" id="GO:0005615">
    <property type="term" value="C:extracellular space"/>
    <property type="evidence" value="ECO:0007669"/>
    <property type="project" value="TreeGrafter"/>
</dbReference>
<dbReference type="EMBL" id="GBKD01000555">
    <property type="protein sequence ID" value="JAG47063.1"/>
    <property type="molecule type" value="Transcribed_RNA"/>
</dbReference>
<dbReference type="FunFam" id="3.10.450.10:FF:000004">
    <property type="entry name" value="Cystatin C"/>
    <property type="match status" value="1"/>
</dbReference>
<accession>A0A0K8S1H3</accession>
<evidence type="ECO:0000313" key="8">
    <source>
        <dbReference type="EMBL" id="JAG47063.1"/>
    </source>
</evidence>
<evidence type="ECO:0000256" key="2">
    <source>
        <dbReference type="ARBA" id="ARBA00022690"/>
    </source>
</evidence>
<proteinExistence type="inferred from homology"/>
<evidence type="ECO:0000256" key="4">
    <source>
        <dbReference type="ARBA" id="ARBA00023157"/>
    </source>
</evidence>
<evidence type="ECO:0000256" key="1">
    <source>
        <dbReference type="ARBA" id="ARBA00009403"/>
    </source>
</evidence>
<dbReference type="CDD" id="cd00042">
    <property type="entry name" value="CY"/>
    <property type="match status" value="1"/>
</dbReference>
<keyword evidence="6" id="KW-0732">Signal</keyword>
<evidence type="ECO:0000256" key="6">
    <source>
        <dbReference type="SAM" id="SignalP"/>
    </source>
</evidence>